<keyword evidence="5 7" id="KW-0687">Ribonucleoprotein</keyword>
<keyword evidence="4 7" id="KW-0689">Ribosomal protein</keyword>
<sequence>MGSRKKQMADAIKAEKKQVAFAKLNNCPTSPRKMRLVADLVRGEKAERALQILRFSQKEASRRLEKLVLSAVANWQAKNEDADIEEAGLFVKEIRVDSGTMLKRLRPAPQGRAHRIRKRSNHVTVVIDSINKTQS</sequence>
<reference evidence="12" key="2">
    <citation type="submission" date="2023-07" db="EMBL/GenBank/DDBJ databases">
        <title>Genome of Winogradskyella sp. E313.</title>
        <authorList>
            <person name="Zhou Y."/>
        </authorList>
    </citation>
    <scope>NUCLEOTIDE SEQUENCE [LARGE SCALE GENOMIC DNA]</scope>
    <source>
        <strain evidence="12">E313</strain>
    </source>
</reference>
<evidence type="ECO:0000313" key="12">
    <source>
        <dbReference type="Proteomes" id="UP000778797"/>
    </source>
</evidence>
<comment type="similarity">
    <text evidence="1 7 8">Belongs to the universal ribosomal protein uL22 family.</text>
</comment>
<evidence type="ECO:0000256" key="8">
    <source>
        <dbReference type="RuleBase" id="RU004005"/>
    </source>
</evidence>
<keyword evidence="3 7" id="KW-0694">RNA-binding</keyword>
<dbReference type="InterPro" id="IPR005727">
    <property type="entry name" value="Ribosomal_uL22_bac/chlpt-type"/>
</dbReference>
<evidence type="ECO:0000256" key="1">
    <source>
        <dbReference type="ARBA" id="ARBA00009451"/>
    </source>
</evidence>
<name>A0ABS8ENA7_9FLAO</name>
<dbReference type="InterPro" id="IPR036394">
    <property type="entry name" value="Ribosomal_uL22_sf"/>
</dbReference>
<dbReference type="EMBL" id="JAFMPT010000010">
    <property type="protein sequence ID" value="MCC1484698.1"/>
    <property type="molecule type" value="Genomic_DNA"/>
</dbReference>
<dbReference type="Gene3D" id="3.90.470.10">
    <property type="entry name" value="Ribosomal protein L22/L17"/>
    <property type="match status" value="1"/>
</dbReference>
<evidence type="ECO:0000256" key="7">
    <source>
        <dbReference type="HAMAP-Rule" id="MF_01331"/>
    </source>
</evidence>
<dbReference type="GO" id="GO:0005840">
    <property type="term" value="C:ribosome"/>
    <property type="evidence" value="ECO:0007669"/>
    <property type="project" value="UniProtKB-KW"/>
</dbReference>
<protein>
    <recommendedName>
        <fullName evidence="6 7">Large ribosomal subunit protein uL22</fullName>
    </recommendedName>
</protein>
<evidence type="ECO:0000256" key="2">
    <source>
        <dbReference type="ARBA" id="ARBA00022730"/>
    </source>
</evidence>
<evidence type="ECO:0000256" key="6">
    <source>
        <dbReference type="ARBA" id="ARBA00035207"/>
    </source>
</evidence>
<evidence type="ECO:0000256" key="9">
    <source>
        <dbReference type="RuleBase" id="RU004006"/>
    </source>
</evidence>
<dbReference type="NCBIfam" id="TIGR01044">
    <property type="entry name" value="rplV_bact"/>
    <property type="match status" value="1"/>
</dbReference>
<evidence type="ECO:0000313" key="11">
    <source>
        <dbReference type="EMBL" id="MCC1484698.1"/>
    </source>
</evidence>
<dbReference type="RefSeq" id="WP_227477142.1">
    <property type="nucleotide sequence ID" value="NZ_JAFMPT010000010.1"/>
</dbReference>
<dbReference type="HAMAP" id="MF_01331_B">
    <property type="entry name" value="Ribosomal_uL22_B"/>
    <property type="match status" value="1"/>
</dbReference>
<keyword evidence="12" id="KW-1185">Reference proteome</keyword>
<accession>A0ABS8ENA7</accession>
<proteinExistence type="inferred from homology"/>
<dbReference type="InterPro" id="IPR001063">
    <property type="entry name" value="Ribosomal_uL22"/>
</dbReference>
<dbReference type="PANTHER" id="PTHR13501:SF8">
    <property type="entry name" value="LARGE RIBOSOMAL SUBUNIT PROTEIN UL22M"/>
    <property type="match status" value="1"/>
</dbReference>
<comment type="caution">
    <text evidence="11">The sequence shown here is derived from an EMBL/GenBank/DDBJ whole genome shotgun (WGS) entry which is preliminary data.</text>
</comment>
<evidence type="ECO:0000256" key="4">
    <source>
        <dbReference type="ARBA" id="ARBA00022980"/>
    </source>
</evidence>
<dbReference type="Proteomes" id="UP000778797">
    <property type="component" value="Unassembled WGS sequence"/>
</dbReference>
<organism evidence="11 12">
    <name type="scientific">Winogradskyella immobilis</name>
    <dbReference type="NCBI Taxonomy" id="2816852"/>
    <lineage>
        <taxon>Bacteria</taxon>
        <taxon>Pseudomonadati</taxon>
        <taxon>Bacteroidota</taxon>
        <taxon>Flavobacteriia</taxon>
        <taxon>Flavobacteriales</taxon>
        <taxon>Flavobacteriaceae</taxon>
        <taxon>Winogradskyella</taxon>
    </lineage>
</organism>
<comment type="function">
    <text evidence="7 10">This protein binds specifically to 23S rRNA; its binding is stimulated by other ribosomal proteins, e.g., L4, L17, and L20. It is important during the early stages of 50S assembly. It makes multiple contacts with different domains of the 23S rRNA in the assembled 50S subunit and ribosome.</text>
</comment>
<comment type="subunit">
    <text evidence="7 9">Part of the 50S ribosomal subunit.</text>
</comment>
<comment type="function">
    <text evidence="7">The globular domain of the protein is located near the polypeptide exit tunnel on the outside of the subunit, while an extended beta-hairpin is found that lines the wall of the exit tunnel in the center of the 70S ribosome.</text>
</comment>
<dbReference type="InterPro" id="IPR047867">
    <property type="entry name" value="Ribosomal_uL22_bac/org-type"/>
</dbReference>
<dbReference type="SUPFAM" id="SSF54843">
    <property type="entry name" value="Ribosomal protein L22"/>
    <property type="match status" value="1"/>
</dbReference>
<gene>
    <name evidence="7 11" type="primary">rplV</name>
    <name evidence="11" type="ORF">J1C55_08865</name>
</gene>
<dbReference type="CDD" id="cd00336">
    <property type="entry name" value="Ribosomal_L22"/>
    <property type="match status" value="1"/>
</dbReference>
<dbReference type="Pfam" id="PF00237">
    <property type="entry name" value="Ribosomal_L22"/>
    <property type="match status" value="1"/>
</dbReference>
<keyword evidence="2 7" id="KW-0699">rRNA-binding</keyword>
<evidence type="ECO:0000256" key="10">
    <source>
        <dbReference type="RuleBase" id="RU004008"/>
    </source>
</evidence>
<evidence type="ECO:0000256" key="3">
    <source>
        <dbReference type="ARBA" id="ARBA00022884"/>
    </source>
</evidence>
<reference evidence="12" key="1">
    <citation type="submission" date="2021-03" db="EMBL/GenBank/DDBJ databases">
        <title>Genome of Cognatishimia sp. F0-27.</title>
        <authorList>
            <person name="Ping X."/>
        </authorList>
    </citation>
    <scope>NUCLEOTIDE SEQUENCE [LARGE SCALE GENOMIC DNA]</scope>
    <source>
        <strain evidence="12">E313</strain>
    </source>
</reference>
<dbReference type="PANTHER" id="PTHR13501">
    <property type="entry name" value="CHLOROPLAST 50S RIBOSOMAL PROTEIN L22-RELATED"/>
    <property type="match status" value="1"/>
</dbReference>
<evidence type="ECO:0000256" key="5">
    <source>
        <dbReference type="ARBA" id="ARBA00023274"/>
    </source>
</evidence>